<dbReference type="Pfam" id="PF09694">
    <property type="entry name" value="Gcw_chp"/>
    <property type="match status" value="1"/>
</dbReference>
<accession>A0A934UPD7</accession>
<evidence type="ECO:0000313" key="3">
    <source>
        <dbReference type="Proteomes" id="UP000617041"/>
    </source>
</evidence>
<evidence type="ECO:0000256" key="1">
    <source>
        <dbReference type="SAM" id="SignalP"/>
    </source>
</evidence>
<protein>
    <submittedName>
        <fullName evidence="2">Uncharacterized protein</fullName>
    </submittedName>
</protein>
<comment type="caution">
    <text evidence="2">The sequence shown here is derived from an EMBL/GenBank/DDBJ whole genome shotgun (WGS) entry which is preliminary data.</text>
</comment>
<keyword evidence="1" id="KW-0732">Signal</keyword>
<feature type="signal peptide" evidence="1">
    <location>
        <begin position="1"/>
        <end position="20"/>
    </location>
</feature>
<dbReference type="InterPro" id="IPR010239">
    <property type="entry name" value="CHP02001"/>
</dbReference>
<dbReference type="EMBL" id="JAEDAO010000001">
    <property type="protein sequence ID" value="MBK0391434.1"/>
    <property type="molecule type" value="Genomic_DNA"/>
</dbReference>
<dbReference type="RefSeq" id="WP_200786254.1">
    <property type="nucleotide sequence ID" value="NZ_JAEDAO010000001.1"/>
</dbReference>
<feature type="chain" id="PRO_5037773534" evidence="1">
    <location>
        <begin position="21"/>
        <end position="256"/>
    </location>
</feature>
<organism evidence="2 3">
    <name type="scientific">Ramlibacter algicola</name>
    <dbReference type="NCBI Taxonomy" id="2795217"/>
    <lineage>
        <taxon>Bacteria</taxon>
        <taxon>Pseudomonadati</taxon>
        <taxon>Pseudomonadota</taxon>
        <taxon>Betaproteobacteria</taxon>
        <taxon>Burkholderiales</taxon>
        <taxon>Comamonadaceae</taxon>
        <taxon>Ramlibacter</taxon>
    </lineage>
</organism>
<keyword evidence="3" id="KW-1185">Reference proteome</keyword>
<proteinExistence type="predicted"/>
<reference evidence="2" key="1">
    <citation type="submission" date="2020-12" db="EMBL/GenBank/DDBJ databases">
        <title>Ramlibacter sp. nov., isolated from a freshwater alga, Cryptomonas.</title>
        <authorList>
            <person name="Kim H.M."/>
            <person name="Jeon C.O."/>
        </authorList>
    </citation>
    <scope>NUCLEOTIDE SEQUENCE</scope>
    <source>
        <strain evidence="2">CrO1</strain>
    </source>
</reference>
<sequence length="256" mass="27258">MQLKATLALGALLMSGAAFAQTKAPEPDYALSYNVGAVTEYRYRGISQSGKNPALQFGADVAHKSGFYLGTWGSTISWIKDSSIPGVASAKGPLELDVYGGYKGAFNDLVSFDVGGLQYWYPGNSYKNITGENANTFELYGGVTVSVVTLKYSHSLTNLFGTPNSKGSGYLDLSATFDLGNGLSLVPHVGAQKIRNFDTYRDWSLTLAKDVNGLVISGALVGTDWKQHFDAPYLLPGSGSRDLAAPALVVGLKKNF</sequence>
<dbReference type="AlphaFoldDB" id="A0A934UPD7"/>
<dbReference type="Proteomes" id="UP000617041">
    <property type="component" value="Unassembled WGS sequence"/>
</dbReference>
<gene>
    <name evidence="2" type="ORF">I8E28_02415</name>
</gene>
<evidence type="ECO:0000313" key="2">
    <source>
        <dbReference type="EMBL" id="MBK0391434.1"/>
    </source>
</evidence>
<name>A0A934UPD7_9BURK</name>
<dbReference type="NCBIfam" id="TIGR02001">
    <property type="entry name" value="gcw_chp"/>
    <property type="match status" value="1"/>
</dbReference>